<evidence type="ECO:0000313" key="1">
    <source>
        <dbReference type="EMBL" id="POZ57331.1"/>
    </source>
</evidence>
<dbReference type="Proteomes" id="UP000237319">
    <property type="component" value="Unassembled WGS sequence"/>
</dbReference>
<evidence type="ECO:0000313" key="2">
    <source>
        <dbReference type="Proteomes" id="UP000237319"/>
    </source>
</evidence>
<name>A0A2S5D2R3_LYSSH</name>
<sequence length="43" mass="5025">MNKFEKQRNSVRVFCFCKKSNEKLVVGNGAFGEHQRHSKKVLD</sequence>
<organism evidence="1 2">
    <name type="scientific">Lysinibacillus sphaericus</name>
    <name type="common">Bacillus sphaericus</name>
    <dbReference type="NCBI Taxonomy" id="1421"/>
    <lineage>
        <taxon>Bacteria</taxon>
        <taxon>Bacillati</taxon>
        <taxon>Bacillota</taxon>
        <taxon>Bacilli</taxon>
        <taxon>Bacillales</taxon>
        <taxon>Bacillaceae</taxon>
        <taxon>Lysinibacillus</taxon>
    </lineage>
</organism>
<dbReference type="AlphaFoldDB" id="A0A2S5D2R3"/>
<accession>A0A2S5D2R3</accession>
<keyword evidence="2" id="KW-1185">Reference proteome</keyword>
<protein>
    <submittedName>
        <fullName evidence="1">Uncharacterized protein</fullName>
    </submittedName>
</protein>
<comment type="caution">
    <text evidence="1">The sequence shown here is derived from an EMBL/GenBank/DDBJ whole genome shotgun (WGS) entry which is preliminary data.</text>
</comment>
<gene>
    <name evidence="1" type="ORF">LYSIN_02115</name>
</gene>
<dbReference type="EMBL" id="PGLV01000001">
    <property type="protein sequence ID" value="POZ57331.1"/>
    <property type="molecule type" value="Genomic_DNA"/>
</dbReference>
<reference evidence="1 2" key="1">
    <citation type="submission" date="2017-11" db="EMBL/GenBank/DDBJ databases">
        <title>Genome sequence of Lysinibacillus sphaericus, a lignin-degrading bacteria isolated from municipal solid waste soil.</title>
        <authorList>
            <person name="Persinoti G.F."/>
            <person name="Paixao D.A."/>
            <person name="Bugg T.D."/>
            <person name="Squina F.M."/>
        </authorList>
    </citation>
    <scope>NUCLEOTIDE SEQUENCE [LARGE SCALE GENOMIC DNA]</scope>
    <source>
        <strain evidence="1 2">A1</strain>
    </source>
</reference>
<proteinExistence type="predicted"/>